<dbReference type="GO" id="GO:0030170">
    <property type="term" value="F:pyridoxal phosphate binding"/>
    <property type="evidence" value="ECO:0007669"/>
    <property type="project" value="InterPro"/>
</dbReference>
<dbReference type="PANTHER" id="PTHR46383">
    <property type="entry name" value="ASPARTATE AMINOTRANSFERASE"/>
    <property type="match status" value="1"/>
</dbReference>
<evidence type="ECO:0000313" key="7">
    <source>
        <dbReference type="EMBL" id="TCP67304.1"/>
    </source>
</evidence>
<dbReference type="CDD" id="cd00609">
    <property type="entry name" value="AAT_like"/>
    <property type="match status" value="1"/>
</dbReference>
<comment type="cofactor">
    <cofactor evidence="1">
        <name>pyridoxal 5'-phosphate</name>
        <dbReference type="ChEBI" id="CHEBI:597326"/>
    </cofactor>
</comment>
<evidence type="ECO:0000256" key="1">
    <source>
        <dbReference type="ARBA" id="ARBA00001933"/>
    </source>
</evidence>
<dbReference type="AlphaFoldDB" id="A0A4R2RV66"/>
<dbReference type="InterPro" id="IPR050596">
    <property type="entry name" value="AspAT/PAT-like"/>
</dbReference>
<keyword evidence="5" id="KW-0663">Pyridoxal phosphate</keyword>
<reference evidence="7 8" key="1">
    <citation type="submission" date="2019-03" db="EMBL/GenBank/DDBJ databases">
        <title>Genomic Encyclopedia of Type Strains, Phase IV (KMG-IV): sequencing the most valuable type-strain genomes for metagenomic binning, comparative biology and taxonomic classification.</title>
        <authorList>
            <person name="Goeker M."/>
        </authorList>
    </citation>
    <scope>NUCLEOTIDE SEQUENCE [LARGE SCALE GENOMIC DNA]</scope>
    <source>
        <strain evidence="7 8">DSM 46831</strain>
    </source>
</reference>
<dbReference type="EMBL" id="SLXV01000020">
    <property type="protein sequence ID" value="TCP67304.1"/>
    <property type="molecule type" value="Genomic_DNA"/>
</dbReference>
<evidence type="ECO:0000259" key="6">
    <source>
        <dbReference type="Pfam" id="PF00155"/>
    </source>
</evidence>
<dbReference type="Gene3D" id="3.90.1150.10">
    <property type="entry name" value="Aspartate Aminotransferase, domain 1"/>
    <property type="match status" value="1"/>
</dbReference>
<dbReference type="GO" id="GO:0006520">
    <property type="term" value="P:amino acid metabolic process"/>
    <property type="evidence" value="ECO:0007669"/>
    <property type="project" value="InterPro"/>
</dbReference>
<keyword evidence="3 7" id="KW-0032">Aminotransferase</keyword>
<evidence type="ECO:0000256" key="3">
    <source>
        <dbReference type="ARBA" id="ARBA00022576"/>
    </source>
</evidence>
<keyword evidence="8" id="KW-1185">Reference proteome</keyword>
<dbReference type="OrthoDB" id="9802328at2"/>
<dbReference type="Gene3D" id="3.40.640.10">
    <property type="entry name" value="Type I PLP-dependent aspartate aminotransferase-like (Major domain)"/>
    <property type="match status" value="1"/>
</dbReference>
<protein>
    <submittedName>
        <fullName evidence="7">Aspartate/methionine/tyrosine aminotransferase</fullName>
    </submittedName>
</protein>
<evidence type="ECO:0000313" key="8">
    <source>
        <dbReference type="Proteomes" id="UP000294746"/>
    </source>
</evidence>
<proteinExistence type="inferred from homology"/>
<feature type="domain" description="Aminotransferase class I/classII large" evidence="6">
    <location>
        <begin position="138"/>
        <end position="293"/>
    </location>
</feature>
<dbReference type="InterPro" id="IPR015422">
    <property type="entry name" value="PyrdxlP-dep_Trfase_small"/>
</dbReference>
<dbReference type="RefSeq" id="WP_131848919.1">
    <property type="nucleotide sequence ID" value="NZ_SLXV01000020.1"/>
</dbReference>
<dbReference type="SUPFAM" id="SSF53383">
    <property type="entry name" value="PLP-dependent transferases"/>
    <property type="match status" value="1"/>
</dbReference>
<dbReference type="InterPro" id="IPR004839">
    <property type="entry name" value="Aminotransferase_I/II_large"/>
</dbReference>
<dbReference type="Proteomes" id="UP000294746">
    <property type="component" value="Unassembled WGS sequence"/>
</dbReference>
<comment type="similarity">
    <text evidence="2">Belongs to the class-I pyridoxal-phosphate-dependent aminotransferase family.</text>
</comment>
<organism evidence="7 8">
    <name type="scientific">Baia soyae</name>
    <dbReference type="NCBI Taxonomy" id="1544746"/>
    <lineage>
        <taxon>Bacteria</taxon>
        <taxon>Bacillati</taxon>
        <taxon>Bacillota</taxon>
        <taxon>Bacilli</taxon>
        <taxon>Bacillales</taxon>
        <taxon>Thermoactinomycetaceae</taxon>
        <taxon>Baia</taxon>
    </lineage>
</organism>
<dbReference type="InterPro" id="IPR015421">
    <property type="entry name" value="PyrdxlP-dep_Trfase_major"/>
</dbReference>
<dbReference type="InterPro" id="IPR015424">
    <property type="entry name" value="PyrdxlP-dep_Trfase"/>
</dbReference>
<sequence length="474" mass="54939">MSLNAYYNQDIEKLEMYQRLIQYWSMMFDREEKIDVLDNMNFNNQLFPEIFTMKEIADFHPIEPGYTSPDGYTEMHELIRSLEYARLVKQEPHRGEIAKQLASGAGIGCGNGCTNVMNGVINSILKVKSETDQVETPEVILILPNYTVYTAQLSNLHGKVNPVYVYTKQGNNFLPTCEEIQSAITPNTVAVVITYPNNPAQSTYEGENVQGLKKIVNMCQENEIYLVVDNIYQDLVFPRNRPFTEVFNLTDRLDYVVKVYGCSKDTPFYSGYRTGYWFGDPALMDKYKYVISATENSLNTQSLVYFTLNLYFKYLALNEAEPSVEDMKYFSQGIFGWGQAVDKQQLFDTMKSLDLYPKYLSRLKQSDDVQEDALKQMIQFVEQSHVFSDYSNQNIGNVFFIKINPQYTFQNDNEFFKFLFHEAKIGVLPGNVFGMQSTPDDIWFRITLIHDPVDEIIRHLRKIEEAVIHSHQYV</sequence>
<comment type="caution">
    <text evidence="7">The sequence shown here is derived from an EMBL/GenBank/DDBJ whole genome shotgun (WGS) entry which is preliminary data.</text>
</comment>
<name>A0A4R2RV66_9BACL</name>
<dbReference type="PANTHER" id="PTHR46383:SF1">
    <property type="entry name" value="ASPARTATE AMINOTRANSFERASE"/>
    <property type="match status" value="1"/>
</dbReference>
<evidence type="ECO:0000256" key="2">
    <source>
        <dbReference type="ARBA" id="ARBA00007441"/>
    </source>
</evidence>
<dbReference type="Pfam" id="PF00155">
    <property type="entry name" value="Aminotran_1_2"/>
    <property type="match status" value="1"/>
</dbReference>
<evidence type="ECO:0000256" key="5">
    <source>
        <dbReference type="ARBA" id="ARBA00022898"/>
    </source>
</evidence>
<keyword evidence="4 7" id="KW-0808">Transferase</keyword>
<evidence type="ECO:0000256" key="4">
    <source>
        <dbReference type="ARBA" id="ARBA00022679"/>
    </source>
</evidence>
<gene>
    <name evidence="7" type="ORF">EDD57_12020</name>
</gene>
<dbReference type="GO" id="GO:0008483">
    <property type="term" value="F:transaminase activity"/>
    <property type="evidence" value="ECO:0007669"/>
    <property type="project" value="UniProtKB-KW"/>
</dbReference>
<accession>A0A4R2RV66</accession>